<evidence type="ECO:0000259" key="4">
    <source>
        <dbReference type="Pfam" id="PF13193"/>
    </source>
</evidence>
<evidence type="ECO:0000256" key="2">
    <source>
        <dbReference type="SAM" id="Phobius"/>
    </source>
</evidence>
<organism evidence="5 6">
    <name type="scientific">Mycobacterium decipiens</name>
    <dbReference type="NCBI Taxonomy" id="1430326"/>
    <lineage>
        <taxon>Bacteria</taxon>
        <taxon>Bacillati</taxon>
        <taxon>Actinomycetota</taxon>
        <taxon>Actinomycetes</taxon>
        <taxon>Mycobacteriales</taxon>
        <taxon>Mycobacteriaceae</taxon>
        <taxon>Mycobacterium</taxon>
    </lineage>
</organism>
<evidence type="ECO:0000313" key="5">
    <source>
        <dbReference type="EMBL" id="OSC39376.1"/>
    </source>
</evidence>
<dbReference type="OrthoDB" id="9803968at2"/>
<keyword evidence="2" id="KW-1133">Transmembrane helix</keyword>
<reference evidence="5 6" key="1">
    <citation type="submission" date="2017-04" db="EMBL/GenBank/DDBJ databases">
        <title>The new phylogeny of genus Mycobacterium.</title>
        <authorList>
            <person name="Tortoli E."/>
            <person name="Trovato A."/>
            <person name="Cirillo D.M."/>
        </authorList>
    </citation>
    <scope>NUCLEOTIDE SEQUENCE [LARGE SCALE GENOMIC DNA]</scope>
    <source>
        <strain evidence="5 6">TBL 1200985</strain>
    </source>
</reference>
<gene>
    <name evidence="5" type="ORF">B8W66_17290</name>
</gene>
<evidence type="ECO:0000313" key="6">
    <source>
        <dbReference type="Proteomes" id="UP000193247"/>
    </source>
</evidence>
<evidence type="ECO:0000259" key="3">
    <source>
        <dbReference type="Pfam" id="PF00501"/>
    </source>
</evidence>
<dbReference type="InterPro" id="IPR042099">
    <property type="entry name" value="ANL_N_sf"/>
</dbReference>
<name>A0A1X2LRP3_9MYCO</name>
<dbReference type="Proteomes" id="UP000193247">
    <property type="component" value="Unassembled WGS sequence"/>
</dbReference>
<evidence type="ECO:0000256" key="1">
    <source>
        <dbReference type="SAM" id="MobiDB-lite"/>
    </source>
</evidence>
<dbReference type="PROSITE" id="PS00455">
    <property type="entry name" value="AMP_BINDING"/>
    <property type="match status" value="1"/>
</dbReference>
<dbReference type="Pfam" id="PF00501">
    <property type="entry name" value="AMP-binding"/>
    <property type="match status" value="1"/>
</dbReference>
<keyword evidence="2" id="KW-0472">Membrane</keyword>
<accession>A0A1X2LRP3</accession>
<protein>
    <submittedName>
        <fullName evidence="5">Fatty acid--CoA ligase</fullName>
    </submittedName>
</protein>
<feature type="domain" description="AMP-dependent synthetase/ligase" evidence="3">
    <location>
        <begin position="74"/>
        <end position="460"/>
    </location>
</feature>
<dbReference type="InterPro" id="IPR000873">
    <property type="entry name" value="AMP-dep_synth/lig_dom"/>
</dbReference>
<dbReference type="EMBL" id="NCXP01000025">
    <property type="protein sequence ID" value="OSC39376.1"/>
    <property type="molecule type" value="Genomic_DNA"/>
</dbReference>
<dbReference type="STRING" id="1430326.B8W66_17290"/>
<feature type="transmembrane region" description="Helical" evidence="2">
    <location>
        <begin position="130"/>
        <end position="149"/>
    </location>
</feature>
<dbReference type="InterPro" id="IPR020845">
    <property type="entry name" value="AMP-binding_CS"/>
</dbReference>
<keyword evidence="5" id="KW-0436">Ligase</keyword>
<keyword evidence="6" id="KW-1185">Reference proteome</keyword>
<dbReference type="InterPro" id="IPR050237">
    <property type="entry name" value="ATP-dep_AMP-bd_enzyme"/>
</dbReference>
<dbReference type="PANTHER" id="PTHR43767">
    <property type="entry name" value="LONG-CHAIN-FATTY-ACID--COA LIGASE"/>
    <property type="match status" value="1"/>
</dbReference>
<dbReference type="InterPro" id="IPR025110">
    <property type="entry name" value="AMP-bd_C"/>
</dbReference>
<dbReference type="GO" id="GO:0016877">
    <property type="term" value="F:ligase activity, forming carbon-sulfur bonds"/>
    <property type="evidence" value="ECO:0007669"/>
    <property type="project" value="UniProtKB-ARBA"/>
</dbReference>
<dbReference type="Gene3D" id="3.40.50.12780">
    <property type="entry name" value="N-terminal domain of ligase-like"/>
    <property type="match status" value="1"/>
</dbReference>
<feature type="domain" description="AMP-binding enzyme C-terminal" evidence="4">
    <location>
        <begin position="510"/>
        <end position="586"/>
    </location>
</feature>
<feature type="region of interest" description="Disordered" evidence="1">
    <location>
        <begin position="1"/>
        <end position="27"/>
    </location>
</feature>
<sequence length="597" mass="64904">MRQRVTVSSRPDAARQPNTSPGATGRWPMCTVAEAHRVLTAPGQPYETEQRIVAGRRTSVWKNAPATLLDLFGSARAHGDRLFVVYENQRVSYRSFARAAVALAHALSDDGVQPGDRVAVIMSNRPQWPVAFYGALLAGAIVVPLNAWWTARELEYVLSDCDARVVIADRERLARLGPSLSVCAAMRRVYVTQDTAELDHCDRAVVPLEAVIGDSSAWDGLPDQPPPDLKVDPDADATIFYTSGTTGKPKGAIGTHRNAATVAFASGFGPARAALRRGEPIPVPDHHAPAKCTLLSVPLFHVTGSLTILHSVMLAGDHIVLMSRWDPREALNLIERERCTTIGGVPTIAWQILHHPDRQQFDLSSIETVNYGGAPAATALAQRITDTWSQATPAQGWGMTETSGTFTAHGGEDYLTHPDSCGLALPTGDMIIVDKRGNQLRPNQVGELWVRGANVVRGYWNNPTATAEAFTDGWLRTGDLARINPDGYLTIVDRKKDMLIRGGENIYTTEVESALYEHPAVVDAAVIGLAHPTLGEQPAAVVHLVAGADVSDAELHDHLAQRLARYKLPVSFARHPEMLPRNPNGKIVKQALRHHFQ</sequence>
<keyword evidence="2" id="KW-0812">Transmembrane</keyword>
<dbReference type="SUPFAM" id="SSF56801">
    <property type="entry name" value="Acetyl-CoA synthetase-like"/>
    <property type="match status" value="1"/>
</dbReference>
<comment type="caution">
    <text evidence="5">The sequence shown here is derived from an EMBL/GenBank/DDBJ whole genome shotgun (WGS) entry which is preliminary data.</text>
</comment>
<dbReference type="AlphaFoldDB" id="A0A1X2LRP3"/>
<proteinExistence type="predicted"/>
<dbReference type="InterPro" id="IPR045851">
    <property type="entry name" value="AMP-bd_C_sf"/>
</dbReference>
<dbReference type="Pfam" id="PF13193">
    <property type="entry name" value="AMP-binding_C"/>
    <property type="match status" value="1"/>
</dbReference>
<dbReference type="Gene3D" id="3.30.300.30">
    <property type="match status" value="1"/>
</dbReference>
<dbReference type="PANTHER" id="PTHR43767:SF7">
    <property type="entry name" value="MEDIUM_LONG-CHAIN-FATTY-ACID--COA LIGASE FADD8"/>
    <property type="match status" value="1"/>
</dbReference>